<comment type="caution">
    <text evidence="3">The sequence shown here is derived from an EMBL/GenBank/DDBJ whole genome shotgun (WGS) entry which is preliminary data.</text>
</comment>
<evidence type="ECO:0000256" key="2">
    <source>
        <dbReference type="ARBA" id="ARBA00023002"/>
    </source>
</evidence>
<dbReference type="PANTHER" id="PTHR42760">
    <property type="entry name" value="SHORT-CHAIN DEHYDROGENASES/REDUCTASES FAMILY MEMBER"/>
    <property type="match status" value="1"/>
</dbReference>
<accession>A0ABS0FC01</accession>
<dbReference type="InterPro" id="IPR036291">
    <property type="entry name" value="NAD(P)-bd_dom_sf"/>
</dbReference>
<dbReference type="EMBL" id="JADPVI010000002">
    <property type="protein sequence ID" value="MBF8457208.1"/>
    <property type="molecule type" value="Genomic_DNA"/>
</dbReference>
<dbReference type="Pfam" id="PF13561">
    <property type="entry name" value="adh_short_C2"/>
    <property type="match status" value="1"/>
</dbReference>
<name>A0ABS0FC01_9FLAO</name>
<gene>
    <name evidence="3" type="ORF">IV494_08430</name>
</gene>
<organism evidence="3 4">
    <name type="scientific">Kaistella gelatinilytica</name>
    <dbReference type="NCBI Taxonomy" id="2787636"/>
    <lineage>
        <taxon>Bacteria</taxon>
        <taxon>Pseudomonadati</taxon>
        <taxon>Bacteroidota</taxon>
        <taxon>Flavobacteriia</taxon>
        <taxon>Flavobacteriales</taxon>
        <taxon>Weeksellaceae</taxon>
        <taxon>Chryseobacterium group</taxon>
        <taxon>Kaistella</taxon>
    </lineage>
</organism>
<dbReference type="PRINTS" id="PR00080">
    <property type="entry name" value="SDRFAMILY"/>
</dbReference>
<reference evidence="3 4" key="1">
    <citation type="submission" date="2020-11" db="EMBL/GenBank/DDBJ databases">
        <title>Kaistella gelatinilytica sp. nov., a flavobacterium isolated from Antarctic Soil.</title>
        <authorList>
            <person name="Li J."/>
        </authorList>
    </citation>
    <scope>NUCLEOTIDE SEQUENCE [LARGE SCALE GENOMIC DNA]</scope>
    <source>
        <strain evidence="3 4">G5-32</strain>
    </source>
</reference>
<keyword evidence="2" id="KW-0560">Oxidoreductase</keyword>
<keyword evidence="4" id="KW-1185">Reference proteome</keyword>
<dbReference type="PANTHER" id="PTHR42760:SF133">
    <property type="entry name" value="3-OXOACYL-[ACYL-CARRIER-PROTEIN] REDUCTASE"/>
    <property type="match status" value="1"/>
</dbReference>
<proteinExistence type="inferred from homology"/>
<protein>
    <submittedName>
        <fullName evidence="3">SDR family oxidoreductase</fullName>
    </submittedName>
</protein>
<evidence type="ECO:0000313" key="3">
    <source>
        <dbReference type="EMBL" id="MBF8457208.1"/>
    </source>
</evidence>
<evidence type="ECO:0000313" key="4">
    <source>
        <dbReference type="Proteomes" id="UP000660070"/>
    </source>
</evidence>
<dbReference type="Gene3D" id="3.40.50.720">
    <property type="entry name" value="NAD(P)-binding Rossmann-like Domain"/>
    <property type="match status" value="1"/>
</dbReference>
<dbReference type="RefSeq" id="WP_196079719.1">
    <property type="nucleotide sequence ID" value="NZ_JADPVI010000002.1"/>
</dbReference>
<dbReference type="PRINTS" id="PR00081">
    <property type="entry name" value="GDHRDH"/>
</dbReference>
<evidence type="ECO:0000256" key="1">
    <source>
        <dbReference type="ARBA" id="ARBA00006484"/>
    </source>
</evidence>
<sequence length="250" mass="27356">MFTSILKDKVILITGGNGLIGKHIVQGAKSSGATVVNVDIGNRHNEENGELNFDITTESGIQQLIDTVMSKYGRIDGLVNNAYPRTADWGNKVEDIKFESWQKNIDLQMNSIFLLCQKTLDIMKAQNSGSIVNIASIYGVVGNDFTLYEEYGGTSPAAYAAIKGGLINLTRYLASYYGKYNIRLNCVSPGGVLDEKQQKASFIENYSKKSPLKRLANPEEIAPSVIFLLSDLASYITGHNLMVDGGWTAI</sequence>
<comment type="similarity">
    <text evidence="1">Belongs to the short-chain dehydrogenases/reductases (SDR) family.</text>
</comment>
<dbReference type="Proteomes" id="UP000660070">
    <property type="component" value="Unassembled WGS sequence"/>
</dbReference>
<dbReference type="SUPFAM" id="SSF51735">
    <property type="entry name" value="NAD(P)-binding Rossmann-fold domains"/>
    <property type="match status" value="1"/>
</dbReference>
<dbReference type="InterPro" id="IPR002347">
    <property type="entry name" value="SDR_fam"/>
</dbReference>